<dbReference type="EMBL" id="JAUQUB010000004">
    <property type="protein sequence ID" value="MDO7883243.1"/>
    <property type="molecule type" value="Genomic_DNA"/>
</dbReference>
<feature type="domain" description="PIN" evidence="8">
    <location>
        <begin position="3"/>
        <end position="113"/>
    </location>
</feature>
<evidence type="ECO:0000256" key="7">
    <source>
        <dbReference type="ARBA" id="ARBA00038093"/>
    </source>
</evidence>
<comment type="caution">
    <text evidence="9">The sequence shown here is derived from an EMBL/GenBank/DDBJ whole genome shotgun (WGS) entry which is preliminary data.</text>
</comment>
<keyword evidence="3" id="KW-0540">Nuclease</keyword>
<dbReference type="InterPro" id="IPR002716">
    <property type="entry name" value="PIN_dom"/>
</dbReference>
<keyword evidence="5" id="KW-0378">Hydrolase</keyword>
<name>A0ABT9BQE5_9MICO</name>
<reference evidence="9 10" key="1">
    <citation type="submission" date="2023-07" db="EMBL/GenBank/DDBJ databases">
        <title>Protaetiibacter sp. nov WY-16 isolated from soil.</title>
        <authorList>
            <person name="Liu B."/>
            <person name="Wan Y."/>
        </authorList>
    </citation>
    <scope>NUCLEOTIDE SEQUENCE [LARGE SCALE GENOMIC DNA]</scope>
    <source>
        <strain evidence="9 10">WY-16</strain>
    </source>
</reference>
<evidence type="ECO:0000313" key="9">
    <source>
        <dbReference type="EMBL" id="MDO7883243.1"/>
    </source>
</evidence>
<keyword evidence="4" id="KW-0479">Metal-binding</keyword>
<accession>A0ABT9BQE5</accession>
<evidence type="ECO:0000256" key="6">
    <source>
        <dbReference type="ARBA" id="ARBA00022842"/>
    </source>
</evidence>
<sequence length="126" mass="13715">MILLDTSVLLAPPSHWPGAILGSSTICLAELQFGVQKAPTAAIRAQRTRAVATYRSIFEWIPFEEPDAENYGVLAARVAPRRPAHARTKDILIAAQALTLGVPLLTRNVRDFDLVSDLVEILDGNV</sequence>
<evidence type="ECO:0000256" key="1">
    <source>
        <dbReference type="ARBA" id="ARBA00001946"/>
    </source>
</evidence>
<dbReference type="InterPro" id="IPR029060">
    <property type="entry name" value="PIN-like_dom_sf"/>
</dbReference>
<evidence type="ECO:0000313" key="10">
    <source>
        <dbReference type="Proteomes" id="UP001241072"/>
    </source>
</evidence>
<evidence type="ECO:0000256" key="4">
    <source>
        <dbReference type="ARBA" id="ARBA00022723"/>
    </source>
</evidence>
<comment type="similarity">
    <text evidence="7">Belongs to the PINc/VapC protein family.</text>
</comment>
<dbReference type="Pfam" id="PF01850">
    <property type="entry name" value="PIN"/>
    <property type="match status" value="1"/>
</dbReference>
<evidence type="ECO:0000256" key="5">
    <source>
        <dbReference type="ARBA" id="ARBA00022801"/>
    </source>
</evidence>
<dbReference type="SUPFAM" id="SSF88723">
    <property type="entry name" value="PIN domain-like"/>
    <property type="match status" value="1"/>
</dbReference>
<organism evidence="9 10">
    <name type="scientific">Antiquaquibacter soli</name>
    <dbReference type="NCBI Taxonomy" id="3064523"/>
    <lineage>
        <taxon>Bacteria</taxon>
        <taxon>Bacillati</taxon>
        <taxon>Actinomycetota</taxon>
        <taxon>Actinomycetes</taxon>
        <taxon>Micrococcales</taxon>
        <taxon>Microbacteriaceae</taxon>
        <taxon>Antiquaquibacter</taxon>
    </lineage>
</organism>
<keyword evidence="10" id="KW-1185">Reference proteome</keyword>
<keyword evidence="2" id="KW-1277">Toxin-antitoxin system</keyword>
<evidence type="ECO:0000256" key="2">
    <source>
        <dbReference type="ARBA" id="ARBA00022649"/>
    </source>
</evidence>
<evidence type="ECO:0000259" key="8">
    <source>
        <dbReference type="Pfam" id="PF01850"/>
    </source>
</evidence>
<dbReference type="Proteomes" id="UP001241072">
    <property type="component" value="Unassembled WGS sequence"/>
</dbReference>
<dbReference type="PANTHER" id="PTHR33653:SF1">
    <property type="entry name" value="RIBONUCLEASE VAPC2"/>
    <property type="match status" value="1"/>
</dbReference>
<dbReference type="Gene3D" id="3.40.50.1010">
    <property type="entry name" value="5'-nuclease"/>
    <property type="match status" value="1"/>
</dbReference>
<gene>
    <name evidence="9" type="ORF">Q5716_13485</name>
</gene>
<comment type="cofactor">
    <cofactor evidence="1">
        <name>Mg(2+)</name>
        <dbReference type="ChEBI" id="CHEBI:18420"/>
    </cofactor>
</comment>
<proteinExistence type="inferred from homology"/>
<dbReference type="PANTHER" id="PTHR33653">
    <property type="entry name" value="RIBONUCLEASE VAPC2"/>
    <property type="match status" value="1"/>
</dbReference>
<protein>
    <submittedName>
        <fullName evidence="9">PIN domain-containing protein</fullName>
    </submittedName>
</protein>
<keyword evidence="6" id="KW-0460">Magnesium</keyword>
<evidence type="ECO:0000256" key="3">
    <source>
        <dbReference type="ARBA" id="ARBA00022722"/>
    </source>
</evidence>
<dbReference type="InterPro" id="IPR050556">
    <property type="entry name" value="Type_II_TA_system_RNase"/>
</dbReference>